<dbReference type="GeneID" id="65074668"/>
<dbReference type="AlphaFoldDB" id="A0A0P9MFH6"/>
<dbReference type="EMBL" id="LJQB01000086">
    <property type="protein sequence ID" value="KPW82184.1"/>
    <property type="molecule type" value="Genomic_DNA"/>
</dbReference>
<dbReference type="EMBL" id="FNJH01000002">
    <property type="protein sequence ID" value="SDO88158.1"/>
    <property type="molecule type" value="Genomic_DNA"/>
</dbReference>
<proteinExistence type="predicted"/>
<feature type="region of interest" description="Disordered" evidence="1">
    <location>
        <begin position="1"/>
        <end position="34"/>
    </location>
</feature>
<sequence length="370" mass="37743">MSYGSNSGGSIPPSLQNNTSSQQSQGLSGSDGLSKLLSPLAKMLDKVLGTMLQHSGDGSSMQYVGGNASAQNKPTPDVEINIQLGTAGRNSAQQAAPLAQLQPAATPSSATTTAAPSQVTGDAGAQPAAESEKDTSTKPTEATGRPAGDTRSAEEIIEANPILAKLGDQKDINREGAYKQLGDWTENNKDPEARADAAYNAARVLNYIDASHGASGSDRGDKAGNGDLEGITDDGDARHGTPAGNWKDFTEKGYGALKDDHRLDKTNDTHVKADGSTKNDLPWAAGEAGKALWFIPGLSRVLTGVGDSDGSLGGMIKGGIEGGVETAVDALEGIARGGKNPATALFGAYTGALAGNEAAPEEVRKVAGML</sequence>
<accession>A0A0P9MFH6</accession>
<dbReference type="Proteomes" id="UP000183042">
    <property type="component" value="Unassembled WGS sequence"/>
</dbReference>
<feature type="region of interest" description="Disordered" evidence="1">
    <location>
        <begin position="212"/>
        <end position="247"/>
    </location>
</feature>
<dbReference type="RefSeq" id="WP_235810027.1">
    <property type="nucleotide sequence ID" value="NZ_FNJH01000002.1"/>
</dbReference>
<protein>
    <submittedName>
        <fullName evidence="2">Putative type III effector protein</fullName>
    </submittedName>
</protein>
<reference evidence="3 5" key="2">
    <citation type="submission" date="2016-10" db="EMBL/GenBank/DDBJ databases">
        <authorList>
            <person name="Varghese N."/>
            <person name="Submissions S."/>
        </authorList>
    </citation>
    <scope>NUCLEOTIDE SEQUENCE [LARGE SCALE GENOMIC DNA]</scope>
    <source>
        <strain evidence="3 5">DSM 14939</strain>
    </source>
</reference>
<feature type="compositionally biased region" description="Polar residues" evidence="1">
    <location>
        <begin position="52"/>
        <end position="74"/>
    </location>
</feature>
<comment type="caution">
    <text evidence="2">The sequence shown here is derived from an EMBL/GenBank/DDBJ whole genome shotgun (WGS) entry which is preliminary data.</text>
</comment>
<name>A0A0P9MFH6_9PSED</name>
<evidence type="ECO:0000313" key="2">
    <source>
        <dbReference type="EMBL" id="KPW82184.1"/>
    </source>
</evidence>
<reference evidence="2 4" key="1">
    <citation type="submission" date="2015-09" db="EMBL/GenBank/DDBJ databases">
        <title>Genome announcement of multiple Pseudomonas syringae strains.</title>
        <authorList>
            <person name="Thakur S."/>
            <person name="Wang P.W."/>
            <person name="Gong Y."/>
            <person name="Weir B.S."/>
            <person name="Guttman D.S."/>
        </authorList>
    </citation>
    <scope>NUCLEOTIDE SEQUENCE [LARGE SCALE GENOMIC DNA]</scope>
    <source>
        <strain evidence="2 4">ICMP19117</strain>
    </source>
</reference>
<feature type="compositionally biased region" description="Low complexity" evidence="1">
    <location>
        <begin position="92"/>
        <end position="117"/>
    </location>
</feature>
<evidence type="ECO:0000313" key="5">
    <source>
        <dbReference type="Proteomes" id="UP000183042"/>
    </source>
</evidence>
<feature type="region of interest" description="Disordered" evidence="1">
    <location>
        <begin position="52"/>
        <end position="162"/>
    </location>
</feature>
<organism evidence="2 4">
    <name type="scientific">Pseudomonas congelans</name>
    <dbReference type="NCBI Taxonomy" id="200452"/>
    <lineage>
        <taxon>Bacteria</taxon>
        <taxon>Pseudomonadati</taxon>
        <taxon>Pseudomonadota</taxon>
        <taxon>Gammaproteobacteria</taxon>
        <taxon>Pseudomonadales</taxon>
        <taxon>Pseudomonadaceae</taxon>
        <taxon>Pseudomonas</taxon>
    </lineage>
</organism>
<evidence type="ECO:0000313" key="4">
    <source>
        <dbReference type="Proteomes" id="UP000050411"/>
    </source>
</evidence>
<evidence type="ECO:0000313" key="3">
    <source>
        <dbReference type="EMBL" id="SDO88158.1"/>
    </source>
</evidence>
<dbReference type="Proteomes" id="UP000050411">
    <property type="component" value="Unassembled WGS sequence"/>
</dbReference>
<feature type="compositionally biased region" description="Low complexity" evidence="1">
    <location>
        <begin position="12"/>
        <end position="34"/>
    </location>
</feature>
<dbReference type="PATRIC" id="fig|200452.3.peg.3669"/>
<keyword evidence="5" id="KW-1185">Reference proteome</keyword>
<evidence type="ECO:0000256" key="1">
    <source>
        <dbReference type="SAM" id="MobiDB-lite"/>
    </source>
</evidence>
<gene>
    <name evidence="2" type="ORF">ALO92_03055</name>
    <name evidence="3" type="ORF">SAMN05216596_102115</name>
</gene>